<dbReference type="EMBL" id="JAAKZW010000001">
    <property type="protein sequence ID" value="NGO74109.1"/>
    <property type="molecule type" value="Genomic_DNA"/>
</dbReference>
<keyword evidence="1" id="KW-0596">Phosphopantetheine</keyword>
<evidence type="ECO:0000313" key="4">
    <source>
        <dbReference type="EMBL" id="NGO74109.1"/>
    </source>
</evidence>
<evidence type="ECO:0000256" key="2">
    <source>
        <dbReference type="ARBA" id="ARBA00022553"/>
    </source>
</evidence>
<dbReference type="GO" id="GO:0017000">
    <property type="term" value="P:antibiotic biosynthetic process"/>
    <property type="evidence" value="ECO:0007669"/>
    <property type="project" value="UniProtKB-ARBA"/>
</dbReference>
<dbReference type="SUPFAM" id="SSF47336">
    <property type="entry name" value="ACP-like"/>
    <property type="match status" value="1"/>
</dbReference>
<dbReference type="Proteomes" id="UP000481109">
    <property type="component" value="Unassembled WGS sequence"/>
</dbReference>
<organism evidence="4 5">
    <name type="scientific">Streptomyces mesophilus</name>
    <dbReference type="NCBI Taxonomy" id="1775132"/>
    <lineage>
        <taxon>Bacteria</taxon>
        <taxon>Bacillati</taxon>
        <taxon>Actinomycetota</taxon>
        <taxon>Actinomycetes</taxon>
        <taxon>Kitasatosporales</taxon>
        <taxon>Streptomycetaceae</taxon>
        <taxon>Streptomyces</taxon>
    </lineage>
</organism>
<accession>A0A6G4X982</accession>
<dbReference type="GO" id="GO:0031177">
    <property type="term" value="F:phosphopantetheine binding"/>
    <property type="evidence" value="ECO:0007669"/>
    <property type="project" value="InterPro"/>
</dbReference>
<dbReference type="RefSeq" id="WP_165329632.1">
    <property type="nucleotide sequence ID" value="NZ_JAAKZW010000001.1"/>
</dbReference>
<proteinExistence type="predicted"/>
<protein>
    <submittedName>
        <fullName evidence="4">Acyl carrier protein</fullName>
    </submittedName>
</protein>
<reference evidence="4 5" key="1">
    <citation type="submission" date="2020-02" db="EMBL/GenBank/DDBJ databases">
        <title>Whole-genome analyses of novel actinobacteria.</title>
        <authorList>
            <person name="Sahin N."/>
            <person name="Tokatli A."/>
        </authorList>
    </citation>
    <scope>NUCLEOTIDE SEQUENCE [LARGE SCALE GENOMIC DNA]</scope>
    <source>
        <strain evidence="4 5">YC504</strain>
    </source>
</reference>
<keyword evidence="2" id="KW-0597">Phosphoprotein</keyword>
<dbReference type="SMART" id="SM00823">
    <property type="entry name" value="PKS_PP"/>
    <property type="match status" value="1"/>
</dbReference>
<feature type="domain" description="Carrier" evidence="3">
    <location>
        <begin position="1"/>
        <end position="76"/>
    </location>
</feature>
<comment type="caution">
    <text evidence="4">The sequence shown here is derived from an EMBL/GenBank/DDBJ whole genome shotgun (WGS) entry which is preliminary data.</text>
</comment>
<keyword evidence="5" id="KW-1185">Reference proteome</keyword>
<sequence>MSTVISQLTAMLTERLGIEPSKVQSDATFEQLDLDSLAVVELTEMLQDEFQVTLSDDDITHTNSLSDVIALLHSRGVLA</sequence>
<dbReference type="Gene3D" id="1.10.1200.10">
    <property type="entry name" value="ACP-like"/>
    <property type="match status" value="1"/>
</dbReference>
<dbReference type="PROSITE" id="PS50075">
    <property type="entry name" value="CARRIER"/>
    <property type="match status" value="1"/>
</dbReference>
<dbReference type="InterPro" id="IPR009081">
    <property type="entry name" value="PP-bd_ACP"/>
</dbReference>
<gene>
    <name evidence="4" type="ORF">G6045_00160</name>
</gene>
<dbReference type="InterPro" id="IPR020806">
    <property type="entry name" value="PKS_PP-bd"/>
</dbReference>
<name>A0A6G4X982_9ACTN</name>
<dbReference type="AlphaFoldDB" id="A0A6G4X982"/>
<evidence type="ECO:0000313" key="5">
    <source>
        <dbReference type="Proteomes" id="UP000481109"/>
    </source>
</evidence>
<evidence type="ECO:0000256" key="1">
    <source>
        <dbReference type="ARBA" id="ARBA00022450"/>
    </source>
</evidence>
<dbReference type="Pfam" id="PF00550">
    <property type="entry name" value="PP-binding"/>
    <property type="match status" value="1"/>
</dbReference>
<evidence type="ECO:0000259" key="3">
    <source>
        <dbReference type="PROSITE" id="PS50075"/>
    </source>
</evidence>
<dbReference type="InterPro" id="IPR036736">
    <property type="entry name" value="ACP-like_sf"/>
</dbReference>